<dbReference type="AlphaFoldDB" id="A0A0R2E8S7"/>
<protein>
    <submittedName>
        <fullName evidence="2">Uncharacterized protein</fullName>
    </submittedName>
</protein>
<evidence type="ECO:0000313" key="2">
    <source>
        <dbReference type="EMBL" id="KRN08890.1"/>
    </source>
</evidence>
<dbReference type="Proteomes" id="UP000050898">
    <property type="component" value="Unassembled WGS sequence"/>
</dbReference>
<sequence length="58" mass="6868">MCQLFSSEQSPIFCLKNIRISVVELTFVTAVSPTWIRYQGAFLQFLISLFLYFQYYLC</sequence>
<gene>
    <name evidence="2" type="ORF">FD00_GL001671</name>
</gene>
<reference evidence="2 3" key="1">
    <citation type="journal article" date="2015" name="Genome Announc.">
        <title>Expanding the biotechnology potential of lactobacilli through comparative genomics of 213 strains and associated genera.</title>
        <authorList>
            <person name="Sun Z."/>
            <person name="Harris H.M."/>
            <person name="McCann A."/>
            <person name="Guo C."/>
            <person name="Argimon S."/>
            <person name="Zhang W."/>
            <person name="Yang X."/>
            <person name="Jeffery I.B."/>
            <person name="Cooney J.C."/>
            <person name="Kagawa T.F."/>
            <person name="Liu W."/>
            <person name="Song Y."/>
            <person name="Salvetti E."/>
            <person name="Wrobel A."/>
            <person name="Rasinkangas P."/>
            <person name="Parkhill J."/>
            <person name="Rea M.C."/>
            <person name="O'Sullivan O."/>
            <person name="Ritari J."/>
            <person name="Douillard F.P."/>
            <person name="Paul Ross R."/>
            <person name="Yang R."/>
            <person name="Briner A.E."/>
            <person name="Felis G.E."/>
            <person name="de Vos W.M."/>
            <person name="Barrangou R."/>
            <person name="Klaenhammer T.R."/>
            <person name="Caufield P.W."/>
            <person name="Cui Y."/>
            <person name="Zhang H."/>
            <person name="O'Toole P.W."/>
        </authorList>
    </citation>
    <scope>NUCLEOTIDE SEQUENCE [LARGE SCALE GENOMIC DNA]</scope>
    <source>
        <strain evidence="2 3">DSM 20444</strain>
    </source>
</reference>
<keyword evidence="1" id="KW-1133">Transmembrane helix</keyword>
<name>A0A0R2E8S7_9LACO</name>
<evidence type="ECO:0000313" key="3">
    <source>
        <dbReference type="Proteomes" id="UP000050898"/>
    </source>
</evidence>
<keyword evidence="1" id="KW-0472">Membrane</keyword>
<keyword evidence="3" id="KW-1185">Reference proteome</keyword>
<proteinExistence type="predicted"/>
<evidence type="ECO:0000256" key="1">
    <source>
        <dbReference type="SAM" id="Phobius"/>
    </source>
</evidence>
<accession>A0A0R2E8S7</accession>
<feature type="transmembrane region" description="Helical" evidence="1">
    <location>
        <begin position="35"/>
        <end position="57"/>
    </location>
</feature>
<dbReference type="EMBL" id="AYYH01000042">
    <property type="protein sequence ID" value="KRN08890.1"/>
    <property type="molecule type" value="Genomic_DNA"/>
</dbReference>
<organism evidence="2 3">
    <name type="scientific">Liquorilactobacillus mali KCTC 3596 = DSM 20444</name>
    <dbReference type="NCBI Taxonomy" id="1046596"/>
    <lineage>
        <taxon>Bacteria</taxon>
        <taxon>Bacillati</taxon>
        <taxon>Bacillota</taxon>
        <taxon>Bacilli</taxon>
        <taxon>Lactobacillales</taxon>
        <taxon>Lactobacillaceae</taxon>
        <taxon>Liquorilactobacillus</taxon>
    </lineage>
</organism>
<keyword evidence="1" id="KW-0812">Transmembrane</keyword>
<dbReference type="PATRIC" id="fig|1046596.6.peg.1758"/>
<comment type="caution">
    <text evidence="2">The sequence shown here is derived from an EMBL/GenBank/DDBJ whole genome shotgun (WGS) entry which is preliminary data.</text>
</comment>